<dbReference type="STRING" id="159291.SAMN05920897_11027"/>
<accession>A0A1N6TEV5</accession>
<dbReference type="SUPFAM" id="SSF75138">
    <property type="entry name" value="HprK N-terminal domain-like"/>
    <property type="match status" value="1"/>
</dbReference>
<gene>
    <name evidence="3" type="ORF">SAMN05920897_11027</name>
</gene>
<evidence type="ECO:0000313" key="4">
    <source>
        <dbReference type="Proteomes" id="UP000186400"/>
    </source>
</evidence>
<sequence>MTLAECLEHVHGTWIIPGDETEEFFDVVVSDLMSDVLVTELEDFLLVTSLTSEQVLRTADIVDARAILITNGKQPQERMRSLAQHQTMPIMVTPLTTFDTCRALAECKK</sequence>
<dbReference type="Pfam" id="PF07085">
    <property type="entry name" value="DRTGG"/>
    <property type="match status" value="1"/>
</dbReference>
<proteinExistence type="predicted"/>
<keyword evidence="4" id="KW-1185">Reference proteome</keyword>
<comment type="subunit">
    <text evidence="1">Homohexamer.</text>
</comment>
<name>A0A1N6TEV5_9SPIO</name>
<dbReference type="AlphaFoldDB" id="A0A1N6TEV5"/>
<dbReference type="EMBL" id="FTMS01000010">
    <property type="protein sequence ID" value="SIQ51787.1"/>
    <property type="molecule type" value="Genomic_DNA"/>
</dbReference>
<dbReference type="InterPro" id="IPR010766">
    <property type="entry name" value="DRTGG"/>
</dbReference>
<evidence type="ECO:0000313" key="3">
    <source>
        <dbReference type="EMBL" id="SIQ51787.1"/>
    </source>
</evidence>
<organism evidence="3 4">
    <name type="scientific">Alkalispirochaeta americana</name>
    <dbReference type="NCBI Taxonomy" id="159291"/>
    <lineage>
        <taxon>Bacteria</taxon>
        <taxon>Pseudomonadati</taxon>
        <taxon>Spirochaetota</taxon>
        <taxon>Spirochaetia</taxon>
        <taxon>Spirochaetales</taxon>
        <taxon>Spirochaetaceae</taxon>
        <taxon>Alkalispirochaeta</taxon>
    </lineage>
</organism>
<dbReference type="Proteomes" id="UP000186400">
    <property type="component" value="Unassembled WGS sequence"/>
</dbReference>
<feature type="domain" description="DRTGG" evidence="2">
    <location>
        <begin position="23"/>
        <end position="106"/>
    </location>
</feature>
<dbReference type="InterPro" id="IPR028979">
    <property type="entry name" value="Ser_kin/Pase_Hpr-like_N_sf"/>
</dbReference>
<dbReference type="Gene3D" id="3.40.1390.20">
    <property type="entry name" value="HprK N-terminal domain-like"/>
    <property type="match status" value="1"/>
</dbReference>
<reference evidence="3 4" key="1">
    <citation type="submission" date="2017-01" db="EMBL/GenBank/DDBJ databases">
        <authorList>
            <person name="Mah S.A."/>
            <person name="Swanson W.J."/>
            <person name="Moy G.W."/>
            <person name="Vacquier V.D."/>
        </authorList>
    </citation>
    <scope>NUCLEOTIDE SEQUENCE [LARGE SCALE GENOMIC DNA]</scope>
    <source>
        <strain evidence="3 4">ASpG1</strain>
    </source>
</reference>
<evidence type="ECO:0000256" key="1">
    <source>
        <dbReference type="ARBA" id="ARBA00011643"/>
    </source>
</evidence>
<dbReference type="OrthoDB" id="361539at2"/>
<evidence type="ECO:0000259" key="2">
    <source>
        <dbReference type="Pfam" id="PF07085"/>
    </source>
</evidence>
<dbReference type="RefSeq" id="WP_076488879.1">
    <property type="nucleotide sequence ID" value="NZ_FTMS01000010.1"/>
</dbReference>
<protein>
    <submittedName>
        <fullName evidence="3">DRTGG domain-containing protein</fullName>
    </submittedName>
</protein>